<dbReference type="OrthoDB" id="1898560at2759"/>
<sequence length="191" mass="21081">MATANELEQKAWDAFVEDNFNLAVALYTQAIAVGPPTAGALYADRAQAGRHTHIKLRNFAAAAKDATSVDPAMHRAYLRRALVCIRLEQYESARAAVEAGAALAPGDARFAQLLNELNRGGGGGWDKHKLEAQVKKEDEKVNGDEFLLNRCDDLYREGDDDMRRAMTKSIVESKGTVILTNWEEVDPLHKQ</sequence>
<organism evidence="2 3">
    <name type="scientific">Oryza meyeriana var. granulata</name>
    <dbReference type="NCBI Taxonomy" id="110450"/>
    <lineage>
        <taxon>Eukaryota</taxon>
        <taxon>Viridiplantae</taxon>
        <taxon>Streptophyta</taxon>
        <taxon>Embryophyta</taxon>
        <taxon>Tracheophyta</taxon>
        <taxon>Spermatophyta</taxon>
        <taxon>Magnoliopsida</taxon>
        <taxon>Liliopsida</taxon>
        <taxon>Poales</taxon>
        <taxon>Poaceae</taxon>
        <taxon>BOP clade</taxon>
        <taxon>Oryzoideae</taxon>
        <taxon>Oryzeae</taxon>
        <taxon>Oryzinae</taxon>
        <taxon>Oryza</taxon>
        <taxon>Oryza meyeriana</taxon>
    </lineage>
</organism>
<evidence type="ECO:0000313" key="2">
    <source>
        <dbReference type="EMBL" id="KAF0905047.1"/>
    </source>
</evidence>
<evidence type="ECO:0000313" key="3">
    <source>
        <dbReference type="Proteomes" id="UP000479710"/>
    </source>
</evidence>
<dbReference type="SUPFAM" id="SSF48452">
    <property type="entry name" value="TPR-like"/>
    <property type="match status" value="1"/>
</dbReference>
<proteinExistence type="predicted"/>
<evidence type="ECO:0000259" key="1">
    <source>
        <dbReference type="PROSITE" id="PS51048"/>
    </source>
</evidence>
<reference evidence="2 3" key="1">
    <citation type="submission" date="2019-11" db="EMBL/GenBank/DDBJ databases">
        <title>Whole genome sequence of Oryza granulata.</title>
        <authorList>
            <person name="Li W."/>
        </authorList>
    </citation>
    <scope>NUCLEOTIDE SEQUENCE [LARGE SCALE GENOMIC DNA]</scope>
    <source>
        <strain evidence="3">cv. Menghai</strain>
        <tissue evidence="2">Leaf</tissue>
    </source>
</reference>
<dbReference type="Proteomes" id="UP000479710">
    <property type="component" value="Unassembled WGS sequence"/>
</dbReference>
<dbReference type="Gene3D" id="1.25.40.10">
    <property type="entry name" value="Tetratricopeptide repeat domain"/>
    <property type="match status" value="1"/>
</dbReference>
<gene>
    <name evidence="2" type="ORF">E2562_000857</name>
</gene>
<feature type="domain" description="SGS" evidence="1">
    <location>
        <begin position="114"/>
        <end position="191"/>
    </location>
</feature>
<name>A0A6G1CY81_9ORYZ</name>
<dbReference type="InterPro" id="IPR011990">
    <property type="entry name" value="TPR-like_helical_dom_sf"/>
</dbReference>
<dbReference type="GO" id="GO:0051087">
    <property type="term" value="F:protein-folding chaperone binding"/>
    <property type="evidence" value="ECO:0007669"/>
    <property type="project" value="InterPro"/>
</dbReference>
<dbReference type="AlphaFoldDB" id="A0A6G1CY81"/>
<comment type="caution">
    <text evidence="2">The sequence shown here is derived from an EMBL/GenBank/DDBJ whole genome shotgun (WGS) entry which is preliminary data.</text>
</comment>
<keyword evidence="3" id="KW-1185">Reference proteome</keyword>
<dbReference type="InterPro" id="IPR007699">
    <property type="entry name" value="SGS_dom"/>
</dbReference>
<dbReference type="InterPro" id="IPR044563">
    <property type="entry name" value="Sgt1-like"/>
</dbReference>
<dbReference type="Pfam" id="PF05002">
    <property type="entry name" value="SGS"/>
    <property type="match status" value="1"/>
</dbReference>
<dbReference type="PROSITE" id="PS51048">
    <property type="entry name" value="SGS"/>
    <property type="match status" value="1"/>
</dbReference>
<dbReference type="EMBL" id="SPHZ02000007">
    <property type="protein sequence ID" value="KAF0905047.1"/>
    <property type="molecule type" value="Genomic_DNA"/>
</dbReference>
<protein>
    <recommendedName>
        <fullName evidence="1">SGS domain-containing protein</fullName>
    </recommendedName>
</protein>
<dbReference type="PANTHER" id="PTHR45862">
    <property type="entry name" value="PROTEIN SGT1 HOMOLOG"/>
    <property type="match status" value="1"/>
</dbReference>
<accession>A0A6G1CY81</accession>